<feature type="transmembrane region" description="Helical" evidence="2">
    <location>
        <begin position="43"/>
        <end position="61"/>
    </location>
</feature>
<dbReference type="PANTHER" id="PTHR34473">
    <property type="entry name" value="UPF0699 TRANSMEMBRANE PROTEIN YDBS"/>
    <property type="match status" value="1"/>
</dbReference>
<keyword evidence="2" id="KW-0472">Membrane</keyword>
<feature type="region of interest" description="Disordered" evidence="1">
    <location>
        <begin position="1"/>
        <end position="26"/>
    </location>
</feature>
<keyword evidence="5" id="KW-1185">Reference proteome</keyword>
<dbReference type="Proteomes" id="UP001434337">
    <property type="component" value="Chromosome"/>
</dbReference>
<evidence type="ECO:0000259" key="3">
    <source>
        <dbReference type="Pfam" id="PF03703"/>
    </source>
</evidence>
<dbReference type="PANTHER" id="PTHR34473:SF2">
    <property type="entry name" value="UPF0699 TRANSMEMBRANE PROTEIN YDBT"/>
    <property type="match status" value="1"/>
</dbReference>
<feature type="transmembrane region" description="Helical" evidence="2">
    <location>
        <begin position="222"/>
        <end position="245"/>
    </location>
</feature>
<feature type="region of interest" description="Disordered" evidence="1">
    <location>
        <begin position="513"/>
        <end position="542"/>
    </location>
</feature>
<feature type="domain" description="YdbS-like PH" evidence="3">
    <location>
        <begin position="394"/>
        <end position="462"/>
    </location>
</feature>
<accession>A0ABZ3C5L2</accession>
<reference evidence="4 5" key="1">
    <citation type="journal article" date="2023" name="Environ Microbiome">
        <title>A coral-associated actinobacterium mitigates coral bleaching under heat stress.</title>
        <authorList>
            <person name="Li J."/>
            <person name="Zou Y."/>
            <person name="Li Q."/>
            <person name="Zhang J."/>
            <person name="Bourne D.G."/>
            <person name="Lyu Y."/>
            <person name="Liu C."/>
            <person name="Zhang S."/>
        </authorList>
    </citation>
    <scope>NUCLEOTIDE SEQUENCE [LARGE SCALE GENOMIC DNA]</scope>
    <source>
        <strain evidence="4 5">SCSIO 13291</strain>
    </source>
</reference>
<dbReference type="RefSeq" id="WP_232549844.1">
    <property type="nucleotide sequence ID" value="NZ_CP115965.1"/>
</dbReference>
<feature type="transmembrane region" description="Helical" evidence="2">
    <location>
        <begin position="251"/>
        <end position="271"/>
    </location>
</feature>
<gene>
    <name evidence="4" type="ORF">PCC79_14295</name>
</gene>
<organism evidence="4 5">
    <name type="scientific">Propioniciclava soli</name>
    <dbReference type="NCBI Taxonomy" id="2775081"/>
    <lineage>
        <taxon>Bacteria</taxon>
        <taxon>Bacillati</taxon>
        <taxon>Actinomycetota</taxon>
        <taxon>Actinomycetes</taxon>
        <taxon>Propionibacteriales</taxon>
        <taxon>Propionibacteriaceae</taxon>
        <taxon>Propioniciclava</taxon>
    </lineage>
</organism>
<feature type="domain" description="YdbS-like PH" evidence="3">
    <location>
        <begin position="103"/>
        <end position="180"/>
    </location>
</feature>
<proteinExistence type="predicted"/>
<dbReference type="EMBL" id="CP115965">
    <property type="protein sequence ID" value="WZW98049.1"/>
    <property type="molecule type" value="Genomic_DNA"/>
</dbReference>
<evidence type="ECO:0000313" key="4">
    <source>
        <dbReference type="EMBL" id="WZW98049.1"/>
    </source>
</evidence>
<keyword evidence="2" id="KW-0812">Transmembrane</keyword>
<protein>
    <submittedName>
        <fullName evidence="4">PH domain-containing protein</fullName>
    </submittedName>
</protein>
<evidence type="ECO:0000256" key="1">
    <source>
        <dbReference type="SAM" id="MobiDB-lite"/>
    </source>
</evidence>
<sequence>MTDRPDTAQGAPGDDEAAPLGSLGPPPADAPGRVVVEERMHPLSPLVSLWIGVVAFGWFALTSILQGDRTFADMSDLVGRIPWWLLFLMGALLLGLAWGYWSWWTTKFIIDDAELRIENTGAFQESKRIAFSRIQSIDITQPFAARLLGLAELTIDVGADTSTKLAYLKRGRAAEIRDYLMVRAHGRSASTKDAATPDAAASAWDDLSARDEILIRLSPGEVILGAVASLEVIGLLIAFGIPMAIAAALDVPALAVGTGIIPLAIALAGFLSNRLFGQFNYTLAQTSAGVRITRGLFTLKSQTVPAHRVQAIRISQPLPWRWLNRARLDVTVLGLGLGGDGEGPATTMLLPIGRPHQVQAALAALWPGLELDRLTFNGPPRRARWLDPFAFPWLGYALDDQVVVSRLGWLNRTQQIVPHARMQSVRLTQGPLERRVGVATVQLHTTNPLGERIVHIDADEARGLVFRQMDRARSSRTDELLDPPGLRETLVHRADAPADANVWLLRTHTDAAAEQQPAPVAGYDRSFDTGGAGLADASPEAR</sequence>
<feature type="domain" description="YdbS-like PH" evidence="3">
    <location>
        <begin position="280"/>
        <end position="358"/>
    </location>
</feature>
<name>A0ABZ3C5L2_9ACTN</name>
<dbReference type="PIRSF" id="PIRSF026631">
    <property type="entry name" value="UCP026631"/>
    <property type="match status" value="1"/>
</dbReference>
<dbReference type="Pfam" id="PF03703">
    <property type="entry name" value="bPH_2"/>
    <property type="match status" value="3"/>
</dbReference>
<evidence type="ECO:0000256" key="2">
    <source>
        <dbReference type="SAM" id="Phobius"/>
    </source>
</evidence>
<dbReference type="InterPro" id="IPR005182">
    <property type="entry name" value="YdbS-like_PH"/>
</dbReference>
<feature type="transmembrane region" description="Helical" evidence="2">
    <location>
        <begin position="81"/>
        <end position="101"/>
    </location>
</feature>
<dbReference type="InterPro" id="IPR014529">
    <property type="entry name" value="UCP026631"/>
</dbReference>
<keyword evidence="2" id="KW-1133">Transmembrane helix</keyword>
<evidence type="ECO:0000313" key="5">
    <source>
        <dbReference type="Proteomes" id="UP001434337"/>
    </source>
</evidence>